<dbReference type="EMBL" id="PVUB01000006">
    <property type="protein sequence ID" value="PRZ22769.1"/>
    <property type="molecule type" value="Genomic_DNA"/>
</dbReference>
<reference evidence="9 12" key="3">
    <citation type="submission" date="2018-03" db="EMBL/GenBank/DDBJ databases">
        <title>Genomic Encyclopedia of Archaeal and Bacterial Type Strains, Phase II (KMG-II): from individual species to whole genera.</title>
        <authorList>
            <person name="Goeker M."/>
        </authorList>
    </citation>
    <scope>NUCLEOTIDE SEQUENCE [LARGE SCALE GENOMIC DNA]</scope>
    <source>
        <strain evidence="9 12">DSM 17797</strain>
    </source>
</reference>
<dbReference type="RefSeq" id="WP_072945032.1">
    <property type="nucleotide sequence ID" value="NZ_FQWO01000010.1"/>
</dbReference>
<sequence>MKTIQFTLYVIATLAMLICSSCEDFIAVDIPQSQLTSPIVFESTATADAAMADVYAQIREQGMVNGTFYGLSNLMGNYSDEMEYYGSSIEIKQFTNHSIVPSNSSILALWNATYSQIYASNLILEGLENSTKIADEDKNHLKGEALFLRAFLHFYLVNLFGEVPYVSSTDYILNKTIPKSSQQQLWEHITTELQQAEVLLSEHYPTTERIRANKSVANAMLARVYLYKEDWTNAALKASALIENPKYVWVTNPALEFLKESTATIWALHPGYPGVNTKDARFFVFSSGPPSKPELSPAFVASFESGDLRKNLWVRTISNSVGTWYCPYKYKKTLGTTTSQEYTILFRLAEQYLIRAEARAHLGDIAGAQSDLNKIRNRAGLANTTADTPESLLEAVAMERRSELFTEQGHRWFDLKRTNTAEAVLRPIKSGWENTQVLLPIPQAELLLNKQLLPQNPGY</sequence>
<dbReference type="AlphaFoldDB" id="A0A1M5RT99"/>
<dbReference type="Proteomes" id="UP000184384">
    <property type="component" value="Unassembled WGS sequence"/>
</dbReference>
<evidence type="ECO:0000259" key="8">
    <source>
        <dbReference type="Pfam" id="PF14322"/>
    </source>
</evidence>
<dbReference type="Gene3D" id="1.25.40.390">
    <property type="match status" value="1"/>
</dbReference>
<dbReference type="SUPFAM" id="SSF48452">
    <property type="entry name" value="TPR-like"/>
    <property type="match status" value="1"/>
</dbReference>
<protein>
    <submittedName>
        <fullName evidence="10">RagB/SusD domain-containing protein</fullName>
    </submittedName>
</protein>
<name>A0A1M5RT99_9FLAO</name>
<evidence type="ECO:0000313" key="10">
    <source>
        <dbReference type="EMBL" id="SHH29063.1"/>
    </source>
</evidence>
<evidence type="ECO:0000313" key="12">
    <source>
        <dbReference type="Proteomes" id="UP000237771"/>
    </source>
</evidence>
<evidence type="ECO:0000256" key="4">
    <source>
        <dbReference type="ARBA" id="ARBA00023136"/>
    </source>
</evidence>
<dbReference type="Pfam" id="PF14322">
    <property type="entry name" value="SusD-like_3"/>
    <property type="match status" value="1"/>
</dbReference>
<dbReference type="Pfam" id="PF07980">
    <property type="entry name" value="SusD_RagB"/>
    <property type="match status" value="1"/>
</dbReference>
<keyword evidence="12" id="KW-1185">Reference proteome</keyword>
<feature type="domain" description="SusD-like N-terminal" evidence="8">
    <location>
        <begin position="45"/>
        <end position="226"/>
    </location>
</feature>
<feature type="signal peptide" evidence="6">
    <location>
        <begin position="1"/>
        <end position="26"/>
    </location>
</feature>
<keyword evidence="5" id="KW-0998">Cell outer membrane</keyword>
<dbReference type="GO" id="GO:0009279">
    <property type="term" value="C:cell outer membrane"/>
    <property type="evidence" value="ECO:0007669"/>
    <property type="project" value="UniProtKB-SubCell"/>
</dbReference>
<comment type="subcellular location">
    <subcellularLocation>
        <location evidence="1">Cell outer membrane</location>
    </subcellularLocation>
</comment>
<organism evidence="10 11">
    <name type="scientific">Flavobacterium granuli</name>
    <dbReference type="NCBI Taxonomy" id="280093"/>
    <lineage>
        <taxon>Bacteria</taxon>
        <taxon>Pseudomonadati</taxon>
        <taxon>Bacteroidota</taxon>
        <taxon>Flavobacteriia</taxon>
        <taxon>Flavobacteriales</taxon>
        <taxon>Flavobacteriaceae</taxon>
        <taxon>Flavobacterium</taxon>
    </lineage>
</organism>
<keyword evidence="4" id="KW-0472">Membrane</keyword>
<evidence type="ECO:0000259" key="7">
    <source>
        <dbReference type="Pfam" id="PF07980"/>
    </source>
</evidence>
<dbReference type="STRING" id="280093.SAMN05443373_110105"/>
<evidence type="ECO:0000256" key="2">
    <source>
        <dbReference type="ARBA" id="ARBA00006275"/>
    </source>
</evidence>
<gene>
    <name evidence="9" type="ORF">BC624_10617</name>
    <name evidence="10" type="ORF">SAMN05443373_110105</name>
</gene>
<evidence type="ECO:0000256" key="1">
    <source>
        <dbReference type="ARBA" id="ARBA00004442"/>
    </source>
</evidence>
<feature type="domain" description="RagB/SusD" evidence="7">
    <location>
        <begin position="323"/>
        <end position="459"/>
    </location>
</feature>
<dbReference type="InterPro" id="IPR033985">
    <property type="entry name" value="SusD-like_N"/>
</dbReference>
<reference evidence="10" key="2">
    <citation type="submission" date="2016-11" db="EMBL/GenBank/DDBJ databases">
        <authorList>
            <person name="Jaros S."/>
            <person name="Januszkiewicz K."/>
            <person name="Wedrychowicz H."/>
        </authorList>
    </citation>
    <scope>NUCLEOTIDE SEQUENCE [LARGE SCALE GENOMIC DNA]</scope>
    <source>
        <strain evidence="10">DSM 19729</strain>
    </source>
</reference>
<proteinExistence type="inferred from homology"/>
<evidence type="ECO:0000256" key="5">
    <source>
        <dbReference type="ARBA" id="ARBA00023237"/>
    </source>
</evidence>
<feature type="chain" id="PRO_5012296568" evidence="6">
    <location>
        <begin position="27"/>
        <end position="459"/>
    </location>
</feature>
<dbReference type="InterPro" id="IPR012944">
    <property type="entry name" value="SusD_RagB_dom"/>
</dbReference>
<evidence type="ECO:0000256" key="3">
    <source>
        <dbReference type="ARBA" id="ARBA00022729"/>
    </source>
</evidence>
<evidence type="ECO:0000313" key="9">
    <source>
        <dbReference type="EMBL" id="PRZ22769.1"/>
    </source>
</evidence>
<dbReference type="InterPro" id="IPR011990">
    <property type="entry name" value="TPR-like_helical_dom_sf"/>
</dbReference>
<dbReference type="Proteomes" id="UP000237771">
    <property type="component" value="Unassembled WGS sequence"/>
</dbReference>
<reference evidence="11" key="1">
    <citation type="submission" date="2016-11" db="EMBL/GenBank/DDBJ databases">
        <authorList>
            <person name="Varghese N."/>
            <person name="Submissions S."/>
        </authorList>
    </citation>
    <scope>NUCLEOTIDE SEQUENCE [LARGE SCALE GENOMIC DNA]</scope>
    <source>
        <strain evidence="11">DSM 19729</strain>
    </source>
</reference>
<evidence type="ECO:0000313" key="11">
    <source>
        <dbReference type="Proteomes" id="UP000184384"/>
    </source>
</evidence>
<accession>A0A1M5RT99</accession>
<evidence type="ECO:0000256" key="6">
    <source>
        <dbReference type="SAM" id="SignalP"/>
    </source>
</evidence>
<keyword evidence="3 6" id="KW-0732">Signal</keyword>
<comment type="similarity">
    <text evidence="2">Belongs to the SusD family.</text>
</comment>
<dbReference type="CDD" id="cd08977">
    <property type="entry name" value="SusD"/>
    <property type="match status" value="1"/>
</dbReference>
<dbReference type="EMBL" id="FQWO01000010">
    <property type="protein sequence ID" value="SHH29063.1"/>
    <property type="molecule type" value="Genomic_DNA"/>
</dbReference>